<reference evidence="1" key="1">
    <citation type="submission" date="2014-11" db="EMBL/GenBank/DDBJ databases">
        <authorList>
            <person name="Amaro Gonzalez C."/>
        </authorList>
    </citation>
    <scope>NUCLEOTIDE SEQUENCE</scope>
</reference>
<sequence>MSCCCVCTSDSRYLIITALKSFTLCF</sequence>
<protein>
    <submittedName>
        <fullName evidence="1">Uncharacterized protein</fullName>
    </submittedName>
</protein>
<dbReference type="EMBL" id="GBXM01040848">
    <property type="protein sequence ID" value="JAH67729.1"/>
    <property type="molecule type" value="Transcribed_RNA"/>
</dbReference>
<evidence type="ECO:0000313" key="1">
    <source>
        <dbReference type="EMBL" id="JAH67729.1"/>
    </source>
</evidence>
<reference evidence="1" key="2">
    <citation type="journal article" date="2015" name="Fish Shellfish Immunol.">
        <title>Early steps in the European eel (Anguilla anguilla)-Vibrio vulnificus interaction in the gills: Role of the RtxA13 toxin.</title>
        <authorList>
            <person name="Callol A."/>
            <person name="Pajuelo D."/>
            <person name="Ebbesson L."/>
            <person name="Teles M."/>
            <person name="MacKenzie S."/>
            <person name="Amaro C."/>
        </authorList>
    </citation>
    <scope>NUCLEOTIDE SEQUENCE</scope>
</reference>
<organism evidence="1">
    <name type="scientific">Anguilla anguilla</name>
    <name type="common">European freshwater eel</name>
    <name type="synonym">Muraena anguilla</name>
    <dbReference type="NCBI Taxonomy" id="7936"/>
    <lineage>
        <taxon>Eukaryota</taxon>
        <taxon>Metazoa</taxon>
        <taxon>Chordata</taxon>
        <taxon>Craniata</taxon>
        <taxon>Vertebrata</taxon>
        <taxon>Euteleostomi</taxon>
        <taxon>Actinopterygii</taxon>
        <taxon>Neopterygii</taxon>
        <taxon>Teleostei</taxon>
        <taxon>Anguilliformes</taxon>
        <taxon>Anguillidae</taxon>
        <taxon>Anguilla</taxon>
    </lineage>
</organism>
<proteinExistence type="predicted"/>
<accession>A0A0E9UPG5</accession>
<dbReference type="AlphaFoldDB" id="A0A0E9UPG5"/>
<name>A0A0E9UPG5_ANGAN</name>